<dbReference type="EMBL" id="BAVS01000022">
    <property type="protein sequence ID" value="GAE94330.1"/>
    <property type="molecule type" value="Genomic_DNA"/>
</dbReference>
<dbReference type="Proteomes" id="UP000019102">
    <property type="component" value="Unassembled WGS sequence"/>
</dbReference>
<proteinExistence type="predicted"/>
<dbReference type="SUPFAM" id="SSF51735">
    <property type="entry name" value="NAD(P)-binding Rossmann-fold domains"/>
    <property type="match status" value="1"/>
</dbReference>
<dbReference type="STRING" id="1298598.JCM21714_3478"/>
<sequence length="114" mass="12750">MNYLITGANRGLGLSLTEEALKRGHHVYATSRSIKDERLLQLKEQYSDQLVMLSIDVQDESSIEEAVVSLKKNSQYLDVIINNAAILNEREKTIEELDIDACAVAFDINILGGR</sequence>
<dbReference type="Gene3D" id="3.40.50.720">
    <property type="entry name" value="NAD(P)-binding Rossmann-like Domain"/>
    <property type="match status" value="1"/>
</dbReference>
<dbReference type="AlphaFoldDB" id="W4VLS6"/>
<keyword evidence="2" id="KW-1185">Reference proteome</keyword>
<dbReference type="GO" id="GO:0016491">
    <property type="term" value="F:oxidoreductase activity"/>
    <property type="evidence" value="ECO:0007669"/>
    <property type="project" value="TreeGrafter"/>
</dbReference>
<evidence type="ECO:0000313" key="2">
    <source>
        <dbReference type="Proteomes" id="UP000019102"/>
    </source>
</evidence>
<evidence type="ECO:0000313" key="1">
    <source>
        <dbReference type="EMBL" id="GAE94330.1"/>
    </source>
</evidence>
<organism evidence="1 2">
    <name type="scientific">Gracilibacillus boraciitolerans JCM 21714</name>
    <dbReference type="NCBI Taxonomy" id="1298598"/>
    <lineage>
        <taxon>Bacteria</taxon>
        <taxon>Bacillati</taxon>
        <taxon>Bacillota</taxon>
        <taxon>Bacilli</taxon>
        <taxon>Bacillales</taxon>
        <taxon>Bacillaceae</taxon>
        <taxon>Gracilibacillus</taxon>
    </lineage>
</organism>
<dbReference type="eggNOG" id="COG1028">
    <property type="taxonomic scope" value="Bacteria"/>
</dbReference>
<dbReference type="RefSeq" id="WP_369403588.1">
    <property type="nucleotide sequence ID" value="NZ_BAVS01000022.1"/>
</dbReference>
<protein>
    <submittedName>
        <fullName evidence="1">Short-chain dehydrogenase/reductase SDR</fullName>
    </submittedName>
</protein>
<comment type="caution">
    <text evidence="1">The sequence shown here is derived from an EMBL/GenBank/DDBJ whole genome shotgun (WGS) entry which is preliminary data.</text>
</comment>
<name>W4VLS6_9BACI</name>
<dbReference type="InterPro" id="IPR002347">
    <property type="entry name" value="SDR_fam"/>
</dbReference>
<dbReference type="GO" id="GO:0005737">
    <property type="term" value="C:cytoplasm"/>
    <property type="evidence" value="ECO:0007669"/>
    <property type="project" value="TreeGrafter"/>
</dbReference>
<reference evidence="1 2" key="1">
    <citation type="journal article" date="2014" name="Genome Announc.">
        <title>Draft Genome Sequence of the Boron-Tolerant and Moderately Halotolerant Bacterium Gracilibacillus boraciitolerans JCM 21714T.</title>
        <authorList>
            <person name="Ahmed I."/>
            <person name="Oshima K."/>
            <person name="Suda W."/>
            <person name="Kitamura K."/>
            <person name="Iida T."/>
            <person name="Ohmori Y."/>
            <person name="Fujiwara T."/>
            <person name="Hattori M."/>
            <person name="Ohkuma M."/>
        </authorList>
    </citation>
    <scope>NUCLEOTIDE SEQUENCE [LARGE SCALE GENOMIC DNA]</scope>
    <source>
        <strain evidence="1 2">JCM 21714</strain>
    </source>
</reference>
<gene>
    <name evidence="1" type="ORF">JCM21714_3478</name>
</gene>
<dbReference type="InterPro" id="IPR051468">
    <property type="entry name" value="Fungal_SecMetab_SDRs"/>
</dbReference>
<dbReference type="Pfam" id="PF00106">
    <property type="entry name" value="adh_short"/>
    <property type="match status" value="1"/>
</dbReference>
<dbReference type="InterPro" id="IPR036291">
    <property type="entry name" value="NAD(P)-bd_dom_sf"/>
</dbReference>
<dbReference type="PRINTS" id="PR00081">
    <property type="entry name" value="GDHRDH"/>
</dbReference>
<dbReference type="PANTHER" id="PTHR43544:SF12">
    <property type="entry name" value="NAD(P)-BINDING ROSSMANN-FOLD SUPERFAMILY PROTEIN"/>
    <property type="match status" value="1"/>
</dbReference>
<accession>W4VLS6</accession>
<dbReference type="PANTHER" id="PTHR43544">
    <property type="entry name" value="SHORT-CHAIN DEHYDROGENASE/REDUCTASE"/>
    <property type="match status" value="1"/>
</dbReference>